<gene>
    <name evidence="1" type="ORF">JI435_414000</name>
</gene>
<accession>A0A7U2F6T1</accession>
<evidence type="ECO:0000313" key="1">
    <source>
        <dbReference type="EMBL" id="QRC99774.1"/>
    </source>
</evidence>
<name>A0A7U2F6T1_PHANO</name>
<dbReference type="Proteomes" id="UP000663193">
    <property type="component" value="Chromosome 10"/>
</dbReference>
<dbReference type="EMBL" id="CP069032">
    <property type="protein sequence ID" value="QRC99774.1"/>
    <property type="molecule type" value="Genomic_DNA"/>
</dbReference>
<dbReference type="AlphaFoldDB" id="A0A7U2F6T1"/>
<organism evidence="1 2">
    <name type="scientific">Phaeosphaeria nodorum (strain SN15 / ATCC MYA-4574 / FGSC 10173)</name>
    <name type="common">Glume blotch fungus</name>
    <name type="synonym">Parastagonospora nodorum</name>
    <dbReference type="NCBI Taxonomy" id="321614"/>
    <lineage>
        <taxon>Eukaryota</taxon>
        <taxon>Fungi</taxon>
        <taxon>Dikarya</taxon>
        <taxon>Ascomycota</taxon>
        <taxon>Pezizomycotina</taxon>
        <taxon>Dothideomycetes</taxon>
        <taxon>Pleosporomycetidae</taxon>
        <taxon>Pleosporales</taxon>
        <taxon>Pleosporineae</taxon>
        <taxon>Phaeosphaeriaceae</taxon>
        <taxon>Parastagonospora</taxon>
    </lineage>
</organism>
<sequence length="155" mass="17702">MESLPAVLLLRVVEHVNRDESWKRPSKHLARLCQVSQMLHRVSTPVLYAHIKQPSHVFGSLLRTYGEIQHYDNTSLNCKTCTWTRRGGKIPYDTTSGRSSDAKLLIEGLSEELGMDPIDLFTRYNHGEHIWSAMCALLAPRLKHVAIVLHHQLLI</sequence>
<protein>
    <submittedName>
        <fullName evidence="1">Uncharacterized protein</fullName>
    </submittedName>
</protein>
<dbReference type="VEuPathDB" id="FungiDB:JI435_414000"/>
<keyword evidence="2" id="KW-1185">Reference proteome</keyword>
<evidence type="ECO:0000313" key="2">
    <source>
        <dbReference type="Proteomes" id="UP000663193"/>
    </source>
</evidence>
<reference evidence="2" key="1">
    <citation type="journal article" date="2021" name="BMC Genomics">
        <title>Chromosome-level genome assembly and manually-curated proteome of model necrotroph Parastagonospora nodorum Sn15 reveals a genome-wide trove of candidate effector homologs, and redundancy of virulence-related functions within an accessory chromosome.</title>
        <authorList>
            <person name="Bertazzoni S."/>
            <person name="Jones D.A.B."/>
            <person name="Phan H.T."/>
            <person name="Tan K.-C."/>
            <person name="Hane J.K."/>
        </authorList>
    </citation>
    <scope>NUCLEOTIDE SEQUENCE [LARGE SCALE GENOMIC DNA]</scope>
    <source>
        <strain evidence="2">SN15 / ATCC MYA-4574 / FGSC 10173)</strain>
    </source>
</reference>
<proteinExistence type="predicted"/>